<dbReference type="AlphaFoldDB" id="A0A848G3K5"/>
<dbReference type="InterPro" id="IPR027600">
    <property type="entry name" value="HprK-rel_A"/>
</dbReference>
<dbReference type="InterPro" id="IPR027417">
    <property type="entry name" value="P-loop_NTPase"/>
</dbReference>
<dbReference type="Gene3D" id="3.40.50.300">
    <property type="entry name" value="P-loop containing nucleotide triphosphate hydrolases"/>
    <property type="match status" value="1"/>
</dbReference>
<keyword evidence="1" id="KW-0418">Kinase</keyword>
<dbReference type="Proteomes" id="UP000580043">
    <property type="component" value="Unassembled WGS sequence"/>
</dbReference>
<proteinExistence type="predicted"/>
<comment type="caution">
    <text evidence="1">The sequence shown here is derived from an EMBL/GenBank/DDBJ whole genome shotgun (WGS) entry which is preliminary data.</text>
</comment>
<reference evidence="1 2" key="1">
    <citation type="submission" date="2020-04" db="EMBL/GenBank/DDBJ databases">
        <title>Zoogloea sp. G-4-1-14 isolated from soil.</title>
        <authorList>
            <person name="Dahal R.H."/>
        </authorList>
    </citation>
    <scope>NUCLEOTIDE SEQUENCE [LARGE SCALE GENOMIC DNA]</scope>
    <source>
        <strain evidence="1 2">G-4-1-14</strain>
    </source>
</reference>
<keyword evidence="2" id="KW-1185">Reference proteome</keyword>
<evidence type="ECO:0000313" key="2">
    <source>
        <dbReference type="Proteomes" id="UP000580043"/>
    </source>
</evidence>
<dbReference type="EMBL" id="JABBGA010000010">
    <property type="protein sequence ID" value="NML26797.1"/>
    <property type="molecule type" value="Genomic_DNA"/>
</dbReference>
<organism evidence="1 2">
    <name type="scientific">Zoogloea dura</name>
    <dbReference type="NCBI Taxonomy" id="2728840"/>
    <lineage>
        <taxon>Bacteria</taxon>
        <taxon>Pseudomonadati</taxon>
        <taxon>Pseudomonadota</taxon>
        <taxon>Betaproteobacteria</taxon>
        <taxon>Rhodocyclales</taxon>
        <taxon>Zoogloeaceae</taxon>
        <taxon>Zoogloea</taxon>
    </lineage>
</organism>
<dbReference type="SUPFAM" id="SSF53795">
    <property type="entry name" value="PEP carboxykinase-like"/>
    <property type="match status" value="1"/>
</dbReference>
<evidence type="ECO:0000313" key="1">
    <source>
        <dbReference type="EMBL" id="NML26797.1"/>
    </source>
</evidence>
<gene>
    <name evidence="1" type="ORF">HHL15_13660</name>
</gene>
<keyword evidence="1" id="KW-0808">Transferase</keyword>
<accession>A0A848G3K5</accession>
<protein>
    <submittedName>
        <fullName evidence="1">HprK-related kinase A</fullName>
    </submittedName>
</protein>
<name>A0A848G3K5_9RHOO</name>
<sequence length="304" mass="33435">MRIRDLSPAEFRQRLTGDGIRLAAGPFHCRLQSGIPDIAHELARLYAHHTLVGSQDFTDFHVSVQPGRGLRRWLAPQARFVVDAVEPFTPLPRNQALPMLEWGLNWCITAYSHHILVIHAASVARDGRAAILPAPPGSGKSTLCAALVNRGWRLLSDELTLIRLDTGQIMGLARPVNLKNASIDIIRAYAPDAFLTRPVLDTTKGTVALMAPSQTSVEAVDEWADPAWMILPRYRAGAEAELSPMGSGTAFLQLADNAMNYHVMGSRGFDTVGRLVDRCRNYRFEYSRLDDAIAVFDRLASGAA</sequence>
<dbReference type="GO" id="GO:0016301">
    <property type="term" value="F:kinase activity"/>
    <property type="evidence" value="ECO:0007669"/>
    <property type="project" value="UniProtKB-KW"/>
</dbReference>
<dbReference type="NCBIfam" id="TIGR04352">
    <property type="entry name" value="HprK_rel_A"/>
    <property type="match status" value="1"/>
</dbReference>
<dbReference type="RefSeq" id="WP_169146341.1">
    <property type="nucleotide sequence ID" value="NZ_JABBGA010000010.1"/>
</dbReference>